<dbReference type="EMBL" id="BNJF01000002">
    <property type="protein sequence ID" value="GHO45800.1"/>
    <property type="molecule type" value="Genomic_DNA"/>
</dbReference>
<dbReference type="AlphaFoldDB" id="A0A8J3MUV3"/>
<name>A0A8J3MUV3_9CHLR</name>
<feature type="transmembrane region" description="Helical" evidence="7">
    <location>
        <begin position="121"/>
        <end position="141"/>
    </location>
</feature>
<dbReference type="PANTHER" id="PTHR23513">
    <property type="entry name" value="INTEGRAL MEMBRANE EFFLUX PROTEIN-RELATED"/>
    <property type="match status" value="1"/>
</dbReference>
<dbReference type="Proteomes" id="UP000612362">
    <property type="component" value="Unassembled WGS sequence"/>
</dbReference>
<evidence type="ECO:0000256" key="5">
    <source>
        <dbReference type="ARBA" id="ARBA00022989"/>
    </source>
</evidence>
<organism evidence="8 9">
    <name type="scientific">Ktedonospora formicarum</name>
    <dbReference type="NCBI Taxonomy" id="2778364"/>
    <lineage>
        <taxon>Bacteria</taxon>
        <taxon>Bacillati</taxon>
        <taxon>Chloroflexota</taxon>
        <taxon>Ktedonobacteria</taxon>
        <taxon>Ktedonobacterales</taxon>
        <taxon>Ktedonobacteraceae</taxon>
        <taxon>Ktedonospora</taxon>
    </lineage>
</organism>
<dbReference type="InterPro" id="IPR036259">
    <property type="entry name" value="MFS_trans_sf"/>
</dbReference>
<sequence length="413" mass="43897">MSQAGNASQAFAIALIALSGHGIWALLTAVLLNQLPYIALSLWGGSIADRYPRRTVLLWTLGILITLSMILGELQLTGTLSLGWLYAIQIFNSAVSGVFGPTESALVQEIVRPAVMRNAQLLNSVASGGGVMMGGALGSLLSRPELLGWLFAFNAASYLPALVVVWLVPVGRARPQERGMPAPYREAWQSLAVRPEAKLALMAYGIALFFFMNGAVLQPLIGHRLLGGARAYAWISMANGVGYLIITAAQAMGEGNRPRSSTTRFTRAKGTQLDSILGWVVQDGVCIVAYGAAFGLFPSICFMLASCWGSNAVKVTVQTLLVMERNGQKVESRLFGRLNAVMQSVGLACIMLGNLLAAAVADFWGCVPPPWGSKWWVWSSSVSGGSTGVVGADVQMRCSGEQHALMALPGTPH</sequence>
<dbReference type="CDD" id="cd06173">
    <property type="entry name" value="MFS_MefA_like"/>
    <property type="match status" value="1"/>
</dbReference>
<evidence type="ECO:0000256" key="4">
    <source>
        <dbReference type="ARBA" id="ARBA00022692"/>
    </source>
</evidence>
<feature type="transmembrane region" description="Helical" evidence="7">
    <location>
        <begin position="12"/>
        <end position="35"/>
    </location>
</feature>
<dbReference type="SUPFAM" id="SSF103473">
    <property type="entry name" value="MFS general substrate transporter"/>
    <property type="match status" value="1"/>
</dbReference>
<reference evidence="8" key="1">
    <citation type="submission" date="2020-10" db="EMBL/GenBank/DDBJ databases">
        <title>Taxonomic study of unclassified bacteria belonging to the class Ktedonobacteria.</title>
        <authorList>
            <person name="Yabe S."/>
            <person name="Wang C.M."/>
            <person name="Zheng Y."/>
            <person name="Sakai Y."/>
            <person name="Cavaletti L."/>
            <person name="Monciardini P."/>
            <person name="Donadio S."/>
        </authorList>
    </citation>
    <scope>NUCLEOTIDE SEQUENCE</scope>
    <source>
        <strain evidence="8">SOSP1-1</strain>
    </source>
</reference>
<keyword evidence="6 7" id="KW-0472">Membrane</keyword>
<feature type="transmembrane region" description="Helical" evidence="7">
    <location>
        <begin position="276"/>
        <end position="297"/>
    </location>
</feature>
<evidence type="ECO:0000256" key="6">
    <source>
        <dbReference type="ARBA" id="ARBA00023136"/>
    </source>
</evidence>
<evidence type="ECO:0000256" key="2">
    <source>
        <dbReference type="ARBA" id="ARBA00022448"/>
    </source>
</evidence>
<feature type="transmembrane region" description="Helical" evidence="7">
    <location>
        <begin position="82"/>
        <end position="100"/>
    </location>
</feature>
<dbReference type="GO" id="GO:0005886">
    <property type="term" value="C:plasma membrane"/>
    <property type="evidence" value="ECO:0007669"/>
    <property type="project" value="UniProtKB-SubCell"/>
</dbReference>
<keyword evidence="4 7" id="KW-0812">Transmembrane</keyword>
<feature type="transmembrane region" description="Helical" evidence="7">
    <location>
        <begin position="56"/>
        <end position="76"/>
    </location>
</feature>
<evidence type="ECO:0000313" key="8">
    <source>
        <dbReference type="EMBL" id="GHO45800.1"/>
    </source>
</evidence>
<dbReference type="InterPro" id="IPR010290">
    <property type="entry name" value="TM_effector"/>
</dbReference>
<keyword evidence="5 7" id="KW-1133">Transmembrane helix</keyword>
<dbReference type="Gene3D" id="1.20.1250.20">
    <property type="entry name" value="MFS general substrate transporter like domains"/>
    <property type="match status" value="1"/>
</dbReference>
<protein>
    <submittedName>
        <fullName evidence="8">MFS transporter</fullName>
    </submittedName>
</protein>
<feature type="transmembrane region" description="Helical" evidence="7">
    <location>
        <begin position="147"/>
        <end position="168"/>
    </location>
</feature>
<gene>
    <name evidence="8" type="ORF">KSX_39630</name>
</gene>
<keyword evidence="2" id="KW-0813">Transport</keyword>
<proteinExistence type="predicted"/>
<comment type="subcellular location">
    <subcellularLocation>
        <location evidence="1">Cell membrane</location>
        <topology evidence="1">Multi-pass membrane protein</topology>
    </subcellularLocation>
</comment>
<evidence type="ECO:0000256" key="7">
    <source>
        <dbReference type="SAM" id="Phobius"/>
    </source>
</evidence>
<keyword evidence="3" id="KW-1003">Cell membrane</keyword>
<comment type="caution">
    <text evidence="8">The sequence shown here is derived from an EMBL/GenBank/DDBJ whole genome shotgun (WGS) entry which is preliminary data.</text>
</comment>
<feature type="transmembrane region" description="Helical" evidence="7">
    <location>
        <begin position="233"/>
        <end position="255"/>
    </location>
</feature>
<accession>A0A8J3MUV3</accession>
<dbReference type="PANTHER" id="PTHR23513:SF11">
    <property type="entry name" value="STAPHYLOFERRIN A TRANSPORTER"/>
    <property type="match status" value="1"/>
</dbReference>
<evidence type="ECO:0000256" key="3">
    <source>
        <dbReference type="ARBA" id="ARBA00022475"/>
    </source>
</evidence>
<dbReference type="Pfam" id="PF05977">
    <property type="entry name" value="MFS_3"/>
    <property type="match status" value="1"/>
</dbReference>
<feature type="transmembrane region" description="Helical" evidence="7">
    <location>
        <begin position="199"/>
        <end position="221"/>
    </location>
</feature>
<evidence type="ECO:0000313" key="9">
    <source>
        <dbReference type="Proteomes" id="UP000612362"/>
    </source>
</evidence>
<keyword evidence="9" id="KW-1185">Reference proteome</keyword>
<evidence type="ECO:0000256" key="1">
    <source>
        <dbReference type="ARBA" id="ARBA00004651"/>
    </source>
</evidence>